<evidence type="ECO:0000256" key="4">
    <source>
        <dbReference type="ARBA" id="ARBA00022989"/>
    </source>
</evidence>
<evidence type="ECO:0000256" key="2">
    <source>
        <dbReference type="ARBA" id="ARBA00022448"/>
    </source>
</evidence>
<name>A0ABU2M7Q8_9ACTN</name>
<keyword evidence="4 6" id="KW-1133">Transmembrane helix</keyword>
<dbReference type="InterPro" id="IPR036259">
    <property type="entry name" value="MFS_trans_sf"/>
</dbReference>
<evidence type="ECO:0000256" key="5">
    <source>
        <dbReference type="ARBA" id="ARBA00023136"/>
    </source>
</evidence>
<dbReference type="RefSeq" id="WP_311511339.1">
    <property type="nucleotide sequence ID" value="NZ_JAVREP010000005.1"/>
</dbReference>
<feature type="transmembrane region" description="Helical" evidence="6">
    <location>
        <begin position="178"/>
        <end position="198"/>
    </location>
</feature>
<feature type="transmembrane region" description="Helical" evidence="6">
    <location>
        <begin position="112"/>
        <end position="135"/>
    </location>
</feature>
<dbReference type="Gene3D" id="1.20.1250.20">
    <property type="entry name" value="MFS general substrate transporter like domains"/>
    <property type="match status" value="1"/>
</dbReference>
<organism evidence="8 9">
    <name type="scientific">Nocardiopsis lambiniae</name>
    <dbReference type="NCBI Taxonomy" id="3075539"/>
    <lineage>
        <taxon>Bacteria</taxon>
        <taxon>Bacillati</taxon>
        <taxon>Actinomycetota</taxon>
        <taxon>Actinomycetes</taxon>
        <taxon>Streptosporangiales</taxon>
        <taxon>Nocardiopsidaceae</taxon>
        <taxon>Nocardiopsis</taxon>
    </lineage>
</organism>
<dbReference type="InterPro" id="IPR052983">
    <property type="entry name" value="MFS_Riboflavin_Transporter"/>
</dbReference>
<feature type="transmembrane region" description="Helical" evidence="6">
    <location>
        <begin position="60"/>
        <end position="80"/>
    </location>
</feature>
<keyword evidence="9" id="KW-1185">Reference proteome</keyword>
<proteinExistence type="predicted"/>
<keyword evidence="3 6" id="KW-0812">Transmembrane</keyword>
<evidence type="ECO:0000256" key="6">
    <source>
        <dbReference type="SAM" id="Phobius"/>
    </source>
</evidence>
<protein>
    <submittedName>
        <fullName evidence="8">MFS transporter</fullName>
    </submittedName>
</protein>
<dbReference type="SUPFAM" id="SSF103473">
    <property type="entry name" value="MFS general substrate transporter"/>
    <property type="match status" value="1"/>
</dbReference>
<evidence type="ECO:0000313" key="9">
    <source>
        <dbReference type="Proteomes" id="UP001183390"/>
    </source>
</evidence>
<evidence type="ECO:0000313" key="8">
    <source>
        <dbReference type="EMBL" id="MDT0328618.1"/>
    </source>
</evidence>
<feature type="transmembrane region" description="Helical" evidence="6">
    <location>
        <begin position="87"/>
        <end position="106"/>
    </location>
</feature>
<feature type="transmembrane region" description="Helical" evidence="6">
    <location>
        <begin position="223"/>
        <end position="247"/>
    </location>
</feature>
<feature type="transmembrane region" description="Helical" evidence="6">
    <location>
        <begin position="314"/>
        <end position="333"/>
    </location>
</feature>
<evidence type="ECO:0000256" key="3">
    <source>
        <dbReference type="ARBA" id="ARBA00022692"/>
    </source>
</evidence>
<keyword evidence="2" id="KW-0813">Transport</keyword>
<evidence type="ECO:0000259" key="7">
    <source>
        <dbReference type="PROSITE" id="PS50850"/>
    </source>
</evidence>
<dbReference type="InterPro" id="IPR011701">
    <property type="entry name" value="MFS"/>
</dbReference>
<comment type="caution">
    <text evidence="8">The sequence shown here is derived from an EMBL/GenBank/DDBJ whole genome shotgun (WGS) entry which is preliminary data.</text>
</comment>
<dbReference type="PANTHER" id="PTHR43385">
    <property type="entry name" value="RIBOFLAVIN TRANSPORTER RIBJ"/>
    <property type="match status" value="1"/>
</dbReference>
<dbReference type="PROSITE" id="PS50850">
    <property type="entry name" value="MFS"/>
    <property type="match status" value="1"/>
</dbReference>
<accession>A0ABU2M7Q8</accession>
<feature type="transmembrane region" description="Helical" evidence="6">
    <location>
        <begin position="345"/>
        <end position="368"/>
    </location>
</feature>
<feature type="transmembrane region" description="Helical" evidence="6">
    <location>
        <begin position="259"/>
        <end position="278"/>
    </location>
</feature>
<dbReference type="Pfam" id="PF07690">
    <property type="entry name" value="MFS_1"/>
    <property type="match status" value="1"/>
</dbReference>
<gene>
    <name evidence="8" type="ORF">RM479_09340</name>
</gene>
<comment type="subcellular location">
    <subcellularLocation>
        <location evidence="1">Cell membrane</location>
        <topology evidence="1">Multi-pass membrane protein</topology>
    </subcellularLocation>
</comment>
<sequence>MTAVHGRVPGAPAPVVGARRGLAALCVTVTTGYGVLFYAFPVLVPSIVADTGWSPVSVTAWFSASQLVAGAVGILVGRWVQARGPRPAMTAAALVSVPAVAAIALAPDLWTFAAAWLVAGAAMAGLFYPPAFAALTHWYGRGKVRALTALTLAAGLASTVFAPVTALLEGIWGWRGAYLVLAAVLLVVVVPLHAFALPREWTAGDDGRGDGREGVRAVVRGRVFWTLTAALGLGSFAVYAVVVTLVPLLEGRGFGTTEAAWALGVGGVGQVLGRLVYAPLERWTGPVSRAVAVLGACSVTTVLLALVPGPLIPVLAIAVLAGMARGILTLLQATAVADRWGTEHYAVLNGIMHTPLMLAIAVAPWAGAALAGPLGGYPAVFVLLGGLAAAGALIASATRVRGRTPPFPLPASPPEPSR</sequence>
<dbReference type="PANTHER" id="PTHR43385:SF1">
    <property type="entry name" value="RIBOFLAVIN TRANSPORTER RIBJ"/>
    <property type="match status" value="1"/>
</dbReference>
<feature type="transmembrane region" description="Helical" evidence="6">
    <location>
        <begin position="290"/>
        <end position="308"/>
    </location>
</feature>
<dbReference type="EMBL" id="JAVREP010000005">
    <property type="protein sequence ID" value="MDT0328618.1"/>
    <property type="molecule type" value="Genomic_DNA"/>
</dbReference>
<feature type="transmembrane region" description="Helical" evidence="6">
    <location>
        <begin position="374"/>
        <end position="395"/>
    </location>
</feature>
<dbReference type="InterPro" id="IPR020846">
    <property type="entry name" value="MFS_dom"/>
</dbReference>
<keyword evidence="5 6" id="KW-0472">Membrane</keyword>
<reference evidence="9" key="1">
    <citation type="submission" date="2023-07" db="EMBL/GenBank/DDBJ databases">
        <title>30 novel species of actinomycetes from the DSMZ collection.</title>
        <authorList>
            <person name="Nouioui I."/>
        </authorList>
    </citation>
    <scope>NUCLEOTIDE SEQUENCE [LARGE SCALE GENOMIC DNA]</scope>
    <source>
        <strain evidence="9">DSM 44743</strain>
    </source>
</reference>
<feature type="transmembrane region" description="Helical" evidence="6">
    <location>
        <begin position="21"/>
        <end position="40"/>
    </location>
</feature>
<feature type="transmembrane region" description="Helical" evidence="6">
    <location>
        <begin position="147"/>
        <end position="172"/>
    </location>
</feature>
<dbReference type="Proteomes" id="UP001183390">
    <property type="component" value="Unassembled WGS sequence"/>
</dbReference>
<evidence type="ECO:0000256" key="1">
    <source>
        <dbReference type="ARBA" id="ARBA00004651"/>
    </source>
</evidence>
<feature type="domain" description="Major facilitator superfamily (MFS) profile" evidence="7">
    <location>
        <begin position="20"/>
        <end position="403"/>
    </location>
</feature>